<comment type="similarity">
    <text evidence="2 5">Belongs to the RxLR effector family.</text>
</comment>
<evidence type="ECO:0000313" key="7">
    <source>
        <dbReference type="Proteomes" id="UP000237271"/>
    </source>
</evidence>
<reference evidence="6 7" key="1">
    <citation type="journal article" date="2017" name="Genome Biol. Evol.">
        <title>Phytophthora megakarya and P. palmivora, closely related causal agents of cacao black pod rot, underwent increases in genome sizes and gene numbers by different mechanisms.</title>
        <authorList>
            <person name="Ali S.S."/>
            <person name="Shao J."/>
            <person name="Lary D.J."/>
            <person name="Kronmiller B."/>
            <person name="Shen D."/>
            <person name="Strem M.D."/>
            <person name="Amoako-Attah I."/>
            <person name="Akrofi A.Y."/>
            <person name="Begoude B.A."/>
            <person name="Ten Hoopen G.M."/>
            <person name="Coulibaly K."/>
            <person name="Kebe B.I."/>
            <person name="Melnick R.L."/>
            <person name="Guiltinan M.J."/>
            <person name="Tyler B.M."/>
            <person name="Meinhardt L.W."/>
            <person name="Bailey B.A."/>
        </authorList>
    </citation>
    <scope>NUCLEOTIDE SEQUENCE [LARGE SCALE GENOMIC DNA]</scope>
    <source>
        <strain evidence="7">sbr112.9</strain>
    </source>
</reference>
<keyword evidence="7" id="KW-1185">Reference proteome</keyword>
<proteinExistence type="inferred from homology"/>
<accession>A0A2P4YBV1</accession>
<name>A0A2P4YBV1_9STRA</name>
<dbReference type="Proteomes" id="UP000237271">
    <property type="component" value="Unassembled WGS sequence"/>
</dbReference>
<feature type="signal peptide" evidence="5">
    <location>
        <begin position="1"/>
        <end position="21"/>
    </location>
</feature>
<keyword evidence="4 5" id="KW-0732">Signal</keyword>
<evidence type="ECO:0000256" key="5">
    <source>
        <dbReference type="RuleBase" id="RU367124"/>
    </source>
</evidence>
<comment type="domain">
    <text evidence="5">The RxLR-dEER motif acts to carry the protein into the host cell cytoplasm through binding to cell surface phosphatidylinositol-3-phosphate.</text>
</comment>
<organism evidence="6 7">
    <name type="scientific">Phytophthora palmivora</name>
    <dbReference type="NCBI Taxonomy" id="4796"/>
    <lineage>
        <taxon>Eukaryota</taxon>
        <taxon>Sar</taxon>
        <taxon>Stramenopiles</taxon>
        <taxon>Oomycota</taxon>
        <taxon>Peronosporomycetes</taxon>
        <taxon>Peronosporales</taxon>
        <taxon>Peronosporaceae</taxon>
        <taxon>Phytophthora</taxon>
    </lineage>
</organism>
<evidence type="ECO:0000256" key="1">
    <source>
        <dbReference type="ARBA" id="ARBA00004613"/>
    </source>
</evidence>
<gene>
    <name evidence="6" type="ORF">PHPALM_7662</name>
</gene>
<evidence type="ECO:0000256" key="4">
    <source>
        <dbReference type="ARBA" id="ARBA00022729"/>
    </source>
</evidence>
<comment type="function">
    <text evidence="5">Effector that suppresses plant defense responses during pathogen infection.</text>
</comment>
<dbReference type="EMBL" id="NCKW01003942">
    <property type="protein sequence ID" value="POM75260.1"/>
    <property type="molecule type" value="Genomic_DNA"/>
</dbReference>
<dbReference type="AlphaFoldDB" id="A0A2P4YBV1"/>
<keyword evidence="3 5" id="KW-0964">Secreted</keyword>
<evidence type="ECO:0000256" key="2">
    <source>
        <dbReference type="ARBA" id="ARBA00010400"/>
    </source>
</evidence>
<dbReference type="InterPro" id="IPR031825">
    <property type="entry name" value="RXLR"/>
</dbReference>
<sequence length="153" mass="17791">MRLLVWVLFATFVTFLSYCEADSSNTNKRLQRALYSKMTTRGLTANGVFHSHERSLRGGSNKIADMGDGEERAIGQKIMNVLKQIKDKYLQWEQKILIPKFEKLAKEGKSVSTLTEKFRYQTYGFGWFGTPSGHKRFIRLYKTWLEKNNPDLL</sequence>
<comment type="subcellular location">
    <subcellularLocation>
        <location evidence="1 5">Secreted</location>
    </subcellularLocation>
</comment>
<comment type="caution">
    <text evidence="6">The sequence shown here is derived from an EMBL/GenBank/DDBJ whole genome shotgun (WGS) entry which is preliminary data.</text>
</comment>
<protein>
    <recommendedName>
        <fullName evidence="5">RxLR effector protein</fullName>
    </recommendedName>
</protein>
<dbReference type="OrthoDB" id="102701at2759"/>
<evidence type="ECO:0000256" key="3">
    <source>
        <dbReference type="ARBA" id="ARBA00022525"/>
    </source>
</evidence>
<evidence type="ECO:0000313" key="6">
    <source>
        <dbReference type="EMBL" id="POM75260.1"/>
    </source>
</evidence>
<feature type="chain" id="PRO_5044992298" description="RxLR effector protein" evidence="5">
    <location>
        <begin position="22"/>
        <end position="153"/>
    </location>
</feature>
<dbReference type="Pfam" id="PF16810">
    <property type="entry name" value="RXLR"/>
    <property type="match status" value="1"/>
</dbReference>